<reference evidence="1" key="1">
    <citation type="submission" date="2022-09" db="EMBL/GenBank/DDBJ databases">
        <title>The genome sequence of Tsuneonella sp. YG55.</title>
        <authorList>
            <person name="Liu Y."/>
        </authorList>
    </citation>
    <scope>NUCLEOTIDE SEQUENCE</scope>
    <source>
        <strain evidence="1">YG55</strain>
    </source>
</reference>
<organism evidence="1 2">
    <name type="scientific">Tsuneonella litorea</name>
    <dbReference type="NCBI Taxonomy" id="2976475"/>
    <lineage>
        <taxon>Bacteria</taxon>
        <taxon>Pseudomonadati</taxon>
        <taxon>Pseudomonadota</taxon>
        <taxon>Alphaproteobacteria</taxon>
        <taxon>Sphingomonadales</taxon>
        <taxon>Erythrobacteraceae</taxon>
        <taxon>Tsuneonella</taxon>
    </lineage>
</organism>
<dbReference type="EMBL" id="JAOAMV010000006">
    <property type="protein sequence ID" value="MCT2559846.1"/>
    <property type="molecule type" value="Genomic_DNA"/>
</dbReference>
<evidence type="ECO:0000313" key="1">
    <source>
        <dbReference type="EMBL" id="MCT2559846.1"/>
    </source>
</evidence>
<gene>
    <name evidence="1" type="ORF">N0B51_12750</name>
</gene>
<dbReference type="InterPro" id="IPR021866">
    <property type="entry name" value="SpoIIAA-like"/>
</dbReference>
<evidence type="ECO:0000313" key="2">
    <source>
        <dbReference type="Proteomes" id="UP001142648"/>
    </source>
</evidence>
<dbReference type="Gene3D" id="3.40.50.10600">
    <property type="entry name" value="SpoIIaa-like domains"/>
    <property type="match status" value="2"/>
</dbReference>
<dbReference type="RefSeq" id="WP_259962833.1">
    <property type="nucleotide sequence ID" value="NZ_JAOAMV010000006.1"/>
</dbReference>
<dbReference type="SUPFAM" id="SSF52091">
    <property type="entry name" value="SpoIIaa-like"/>
    <property type="match status" value="2"/>
</dbReference>
<accession>A0A9X3A8U7</accession>
<dbReference type="Proteomes" id="UP001142648">
    <property type="component" value="Unassembled WGS sequence"/>
</dbReference>
<keyword evidence="2" id="KW-1185">Reference proteome</keyword>
<proteinExistence type="predicted"/>
<dbReference type="InterPro" id="IPR036513">
    <property type="entry name" value="STAS_dom_sf"/>
</dbReference>
<name>A0A9X3A8U7_9SPHN</name>
<protein>
    <submittedName>
        <fullName evidence="1">STAS/SEC14 domain-containing protein</fullName>
    </submittedName>
</protein>
<sequence>MIDIDLTHPEVVVLRPEGALTEDDFAALAKAIDTQINETDIVPNLVIRVDRLPHWDSLGALSRHFHFVKTHGKIVRKVAIVGDSPLLALAPEIADHFVAARIRHFPAAKFEDARAWARAEKDDPGRFEEIGGLPRDVVALRAIGVITADDYRETLVPLIEARLQDHEKLKCLIVLDGAFATYTGGAAWEDAKLGFRHWDAFSRVALVSDIGWIVKATRLFAPIMPCAVRTFPLAELDAAKDWIKR</sequence>
<dbReference type="AlphaFoldDB" id="A0A9X3A8U7"/>
<comment type="caution">
    <text evidence="1">The sequence shown here is derived from an EMBL/GenBank/DDBJ whole genome shotgun (WGS) entry which is preliminary data.</text>
</comment>
<dbReference type="Pfam" id="PF11964">
    <property type="entry name" value="SpoIIAA-like"/>
    <property type="match status" value="2"/>
</dbReference>
<dbReference type="InterPro" id="IPR038396">
    <property type="entry name" value="SpoIIAA-like_sf"/>
</dbReference>